<dbReference type="SUPFAM" id="SSF52777">
    <property type="entry name" value="CoA-dependent acyltransferases"/>
    <property type="match status" value="2"/>
</dbReference>
<dbReference type="Pfam" id="PF13193">
    <property type="entry name" value="AMP-binding_C"/>
    <property type="match status" value="2"/>
</dbReference>
<dbReference type="RefSeq" id="WP_074993776.1">
    <property type="nucleotide sequence ID" value="NZ_FNTD01000004.1"/>
</dbReference>
<dbReference type="InterPro" id="IPR025110">
    <property type="entry name" value="AMP-bd_C"/>
</dbReference>
<dbReference type="Gene3D" id="3.40.50.12780">
    <property type="entry name" value="N-terminal domain of ligase-like"/>
    <property type="match status" value="1"/>
</dbReference>
<dbReference type="Gene3D" id="3.30.559.30">
    <property type="entry name" value="Nonribosomal peptide synthetase, condensation domain"/>
    <property type="match status" value="1"/>
</dbReference>
<protein>
    <submittedName>
        <fullName evidence="6">Amino acid adenylation domain-containing protein</fullName>
    </submittedName>
</protein>
<dbReference type="STRING" id="67331.SAMN04490357_5845"/>
<dbReference type="PROSITE" id="PS50075">
    <property type="entry name" value="CARRIER"/>
    <property type="match status" value="2"/>
</dbReference>
<reference evidence="6 7" key="1">
    <citation type="submission" date="2016-10" db="EMBL/GenBank/DDBJ databases">
        <authorList>
            <person name="de Groot N.N."/>
        </authorList>
    </citation>
    <scope>NUCLEOTIDE SEQUENCE [LARGE SCALE GENOMIC DNA]</scope>
    <source>
        <strain evidence="6 7">DSM 40306</strain>
    </source>
</reference>
<dbReference type="InterPro" id="IPR020806">
    <property type="entry name" value="PKS_PP-bd"/>
</dbReference>
<dbReference type="GO" id="GO:0009366">
    <property type="term" value="C:enterobactin synthetase complex"/>
    <property type="evidence" value="ECO:0007669"/>
    <property type="project" value="TreeGrafter"/>
</dbReference>
<dbReference type="Proteomes" id="UP000182375">
    <property type="component" value="Unassembled WGS sequence"/>
</dbReference>
<dbReference type="EMBL" id="FNTD01000004">
    <property type="protein sequence ID" value="SED79094.1"/>
    <property type="molecule type" value="Genomic_DNA"/>
</dbReference>
<comment type="cofactor">
    <cofactor evidence="1">
        <name>pantetheine 4'-phosphate</name>
        <dbReference type="ChEBI" id="CHEBI:47942"/>
    </cofactor>
</comment>
<dbReference type="Gene3D" id="2.30.38.10">
    <property type="entry name" value="Luciferase, Domain 3"/>
    <property type="match status" value="1"/>
</dbReference>
<dbReference type="InterPro" id="IPR042099">
    <property type="entry name" value="ANL_N_sf"/>
</dbReference>
<feature type="domain" description="Carrier" evidence="5">
    <location>
        <begin position="1569"/>
        <end position="1643"/>
    </location>
</feature>
<dbReference type="InterPro" id="IPR023213">
    <property type="entry name" value="CAT-like_dom_sf"/>
</dbReference>
<dbReference type="FunFam" id="3.40.50.980:FF:000001">
    <property type="entry name" value="Non-ribosomal peptide synthetase"/>
    <property type="match status" value="2"/>
</dbReference>
<evidence type="ECO:0000313" key="6">
    <source>
        <dbReference type="EMBL" id="SED79094.1"/>
    </source>
</evidence>
<dbReference type="Gene3D" id="3.30.559.10">
    <property type="entry name" value="Chloramphenicol acetyltransferase-like domain"/>
    <property type="match status" value="1"/>
</dbReference>
<feature type="region of interest" description="Disordered" evidence="4">
    <location>
        <begin position="1646"/>
        <end position="1670"/>
    </location>
</feature>
<dbReference type="PANTHER" id="PTHR45527">
    <property type="entry name" value="NONRIBOSOMAL PEPTIDE SYNTHETASE"/>
    <property type="match status" value="1"/>
</dbReference>
<dbReference type="GO" id="GO:0005829">
    <property type="term" value="C:cytosol"/>
    <property type="evidence" value="ECO:0007669"/>
    <property type="project" value="TreeGrafter"/>
</dbReference>
<accession>A0A1H5DJS3</accession>
<dbReference type="FunFam" id="3.40.50.12780:FF:000012">
    <property type="entry name" value="Non-ribosomal peptide synthetase"/>
    <property type="match status" value="1"/>
</dbReference>
<dbReference type="Pfam" id="PF00550">
    <property type="entry name" value="PP-binding"/>
    <property type="match status" value="2"/>
</dbReference>
<dbReference type="SMART" id="SM00823">
    <property type="entry name" value="PKS_PP"/>
    <property type="match status" value="2"/>
</dbReference>
<evidence type="ECO:0000256" key="3">
    <source>
        <dbReference type="ARBA" id="ARBA00022553"/>
    </source>
</evidence>
<dbReference type="CDD" id="cd05930">
    <property type="entry name" value="A_NRPS"/>
    <property type="match status" value="2"/>
</dbReference>
<dbReference type="GeneID" id="95514907"/>
<dbReference type="Gene3D" id="3.40.50.980">
    <property type="match status" value="2"/>
</dbReference>
<keyword evidence="3" id="KW-0597">Phosphoprotein</keyword>
<dbReference type="InterPro" id="IPR045851">
    <property type="entry name" value="AMP-bd_C_sf"/>
</dbReference>
<dbReference type="InterPro" id="IPR020845">
    <property type="entry name" value="AMP-binding_CS"/>
</dbReference>
<dbReference type="Gene3D" id="3.40.50.1820">
    <property type="entry name" value="alpha/beta hydrolase"/>
    <property type="match status" value="1"/>
</dbReference>
<dbReference type="PROSITE" id="PS00455">
    <property type="entry name" value="AMP_BINDING"/>
    <property type="match status" value="1"/>
</dbReference>
<dbReference type="InterPro" id="IPR029058">
    <property type="entry name" value="AB_hydrolase_fold"/>
</dbReference>
<dbReference type="PROSITE" id="PS00012">
    <property type="entry name" value="PHOSPHOPANTETHEINE"/>
    <property type="match status" value="1"/>
</dbReference>
<evidence type="ECO:0000256" key="4">
    <source>
        <dbReference type="SAM" id="MobiDB-lite"/>
    </source>
</evidence>
<keyword evidence="2" id="KW-0596">Phosphopantetheine</keyword>
<dbReference type="FunFam" id="2.30.38.10:FF:000001">
    <property type="entry name" value="Non-ribosomal peptide synthetase PvdI"/>
    <property type="match status" value="2"/>
</dbReference>
<evidence type="ECO:0000259" key="5">
    <source>
        <dbReference type="PROSITE" id="PS50075"/>
    </source>
</evidence>
<dbReference type="SUPFAM" id="SSF56801">
    <property type="entry name" value="Acetyl-CoA synthetase-like"/>
    <property type="match status" value="2"/>
</dbReference>
<proteinExistence type="predicted"/>
<dbReference type="NCBIfam" id="TIGR01733">
    <property type="entry name" value="AA-adenyl-dom"/>
    <property type="match status" value="2"/>
</dbReference>
<dbReference type="CDD" id="cd19531">
    <property type="entry name" value="LCL_NRPS-like"/>
    <property type="match status" value="1"/>
</dbReference>
<dbReference type="Pfam" id="PF00668">
    <property type="entry name" value="Condensation"/>
    <property type="match status" value="1"/>
</dbReference>
<evidence type="ECO:0000313" key="7">
    <source>
        <dbReference type="Proteomes" id="UP000182375"/>
    </source>
</evidence>
<dbReference type="SUPFAM" id="SSF47336">
    <property type="entry name" value="ACP-like"/>
    <property type="match status" value="2"/>
</dbReference>
<dbReference type="InterPro" id="IPR009081">
    <property type="entry name" value="PP-bd_ACP"/>
</dbReference>
<dbReference type="InterPro" id="IPR000873">
    <property type="entry name" value="AMP-dep_synth/lig_dom"/>
</dbReference>
<dbReference type="GO" id="GO:0043041">
    <property type="term" value="P:amino acid activation for nonribosomal peptide biosynthetic process"/>
    <property type="evidence" value="ECO:0007669"/>
    <property type="project" value="TreeGrafter"/>
</dbReference>
<organism evidence="6 7">
    <name type="scientific">Streptomyces misionensis</name>
    <dbReference type="NCBI Taxonomy" id="67331"/>
    <lineage>
        <taxon>Bacteria</taxon>
        <taxon>Bacillati</taxon>
        <taxon>Actinomycetota</taxon>
        <taxon>Actinomycetes</taxon>
        <taxon>Kitasatosporales</taxon>
        <taxon>Streptomycetaceae</taxon>
        <taxon>Streptomyces</taxon>
    </lineage>
</organism>
<dbReference type="InterPro" id="IPR010071">
    <property type="entry name" value="AA_adenyl_dom"/>
</dbReference>
<feature type="compositionally biased region" description="Polar residues" evidence="4">
    <location>
        <begin position="1652"/>
        <end position="1663"/>
    </location>
</feature>
<dbReference type="GO" id="GO:0008610">
    <property type="term" value="P:lipid biosynthetic process"/>
    <property type="evidence" value="ECO:0007669"/>
    <property type="project" value="UniProtKB-ARBA"/>
</dbReference>
<evidence type="ECO:0000256" key="2">
    <source>
        <dbReference type="ARBA" id="ARBA00022450"/>
    </source>
</evidence>
<dbReference type="GO" id="GO:0031177">
    <property type="term" value="F:phosphopantetheine binding"/>
    <property type="evidence" value="ECO:0007669"/>
    <property type="project" value="InterPro"/>
</dbReference>
<evidence type="ECO:0000256" key="1">
    <source>
        <dbReference type="ARBA" id="ARBA00001957"/>
    </source>
</evidence>
<dbReference type="InterPro" id="IPR006162">
    <property type="entry name" value="Ppantetheine_attach_site"/>
</dbReference>
<dbReference type="GO" id="GO:0047527">
    <property type="term" value="F:2,3-dihydroxybenzoate-serine ligase activity"/>
    <property type="evidence" value="ECO:0007669"/>
    <property type="project" value="TreeGrafter"/>
</dbReference>
<dbReference type="Gene3D" id="1.10.1200.10">
    <property type="entry name" value="ACP-like"/>
    <property type="match status" value="1"/>
</dbReference>
<dbReference type="GO" id="GO:0009239">
    <property type="term" value="P:enterobactin biosynthetic process"/>
    <property type="evidence" value="ECO:0007669"/>
    <property type="project" value="TreeGrafter"/>
</dbReference>
<dbReference type="InterPro" id="IPR036736">
    <property type="entry name" value="ACP-like_sf"/>
</dbReference>
<dbReference type="Pfam" id="PF00501">
    <property type="entry name" value="AMP-binding"/>
    <property type="match status" value="2"/>
</dbReference>
<dbReference type="InterPro" id="IPR001242">
    <property type="entry name" value="Condensation_dom"/>
</dbReference>
<gene>
    <name evidence="6" type="ORF">SAMN04490357_5845</name>
</gene>
<name>A0A1H5DJS3_9ACTN</name>
<sequence length="1670" mass="177629">MTTQIRQDDATDTAHLATLAEVVARQTAWTPDAVAVVTAQGDSHSYAELDARARRLAVLLRRSGVTRESLVGVHLHRGLDLVVSLLAVWKAGAAYVPLDPAHPAERLEWMAADAGLALVITESAPTGTLFGTAALGLAERRDTLAALPADAPDTPADPDGAAYAVYTSGSTGRPKGVVVTHEGIANRVRWSVREHGIGPGDRVLQKTTMGFDAATWEVFAPLVGGATLVLAPVGAERDPAALVRCAADRGITVLQVVPSVLRLLVDEPAWAELSALRLLFSAGEPLHAELCRRALDRVGSADLRIWNTYGPTECSIDITAQAYDAGQDGGPVPIGRPLDGMRVLVLDPGGRPVPVGVIGELYAAGAGVARGYLGRPGLTAERFVPDPYGPPGSRLYRTGDLVRWRSDRTLEYRGRADEQVKVNGVRVEPGEVSAALLAHPDVEAAVVVAAPAHDGGMRLVAYGVTGDGRPPRDWRPFLAGRLPAALVPTQLVPLTELPLTANGKVDRAALPAPAPELSAAQEHIAPRTDEERTVAEVWTEVLGVADPGAGDDFFQLGGTSLSLTRLAARLRDRSGAAIELAALFTSSTLEAQARLIEEASADEPFVAVPREGRLPFSFGQQRLAFLDRLEPGGAEWVSPLLIDLPEGARTDDVQRALDLLERRHEALRTRFPADLVEQGPRLAAPGRVELTETTAERAALGGLLAERFARGFDLERGPLWRAVLVRFPQGAPLLVITVHHIACDGWSSVILEREFTEAHAAFAAGRSPGLPELPFGYVDYAAWQRSRLTEDRLAADAAHWRETLAGHTPLPLPTDHRRPARRDHRGAVVPLTIPADVVRPLTELGREHGATLFMTLLTAFATLLARHSGENDIVVGTPVVGRTRPETEHLVGFFLNSLPLRVDMDGGLGFDEALRRVRAVTLDAFAHQELPFDRLVEEVQDGRDPSRTPVYQAAFDLLDAELTTAGVDFGELAELGDSWRIAKTDLSLFLRPRADGTIVGVLEYATALFEHATVERFGAQLVRLLTHAAAAPGTRLAELEMLDDAERHRQLVEFNAGAGETLADPEDRTVLEMIEARAAERPNAPALRGERTVTFGELDTAANRIAHRLRDSGVGGESVVGVLLDRGPDLIGAFLGSWKAGAGYLPLDPEHPAERVAAMLADAGAGVLITSAAHGARVAHLFPGELVVLDRDRELLGRLPAAPPARRSDPRATAYVIFTSGSTGRPKGVRVEHRGLANHVAWAVRDLAGRGGTGAALFSSTAYDLVVPNLYAALAAGQPLHLLPAGLDLADLGATLAAHAPYSFLKLTPGHLEILSHQLTDEQAAGLAEVVVVAGEAFPGEAASRWLGLLGPGRLVNEYGPTECSVGTCVHPVDEPVEGTVPIGRPLPGMSMYVLDDGLRPVPTGGVGELYVGGTGVARGYTGRPGQTAERFLPDPYGRPGDRLYRTGDLARRLPDGTVEFLGRVDHQIKVRGHRVEPGEIESVLVAHPGVREAVVLAGQGLTAYTVPAGPQPPSAGELTEHCARSLPAYMVPTDFVAIDAVPLTPNGKLDRAALPDPAAADAAAGHTGPRDIVEERIAAVWAGLLGQEPGMDDDFFHSGGNSILGIRLISAIQNEFQVALPLRALFEDPTPARLARAVEALVQAELDGTDTDGSSPNLPHSSQTKEHSA</sequence>
<dbReference type="PANTHER" id="PTHR45527:SF1">
    <property type="entry name" value="FATTY ACID SYNTHASE"/>
    <property type="match status" value="1"/>
</dbReference>
<feature type="domain" description="Carrier" evidence="5">
    <location>
        <begin position="525"/>
        <end position="600"/>
    </location>
</feature>
<dbReference type="Gene3D" id="3.30.300.30">
    <property type="match status" value="2"/>
</dbReference>